<reference evidence="1" key="1">
    <citation type="submission" date="2021-06" db="EMBL/GenBank/DDBJ databases">
        <authorList>
            <person name="Kallberg Y."/>
            <person name="Tangrot J."/>
            <person name="Rosling A."/>
        </authorList>
    </citation>
    <scope>NUCLEOTIDE SEQUENCE</scope>
    <source>
        <strain evidence="1">AU212A</strain>
    </source>
</reference>
<dbReference type="Proteomes" id="UP000789860">
    <property type="component" value="Unassembled WGS sequence"/>
</dbReference>
<name>A0ACA9N2W9_9GLOM</name>
<dbReference type="EMBL" id="CAJVPM010018688">
    <property type="protein sequence ID" value="CAG8626129.1"/>
    <property type="molecule type" value="Genomic_DNA"/>
</dbReference>
<sequence>MDKLQHRELRKITVVVEPNTPNHRISIPTEPNQLAHLFDKADTSNLDPVSIVCYERLTGNAKERLKLRKSTKGTTEPEEESNETCQNSTNERTYLNTTKNPPKKKRQNSTKEHTEITEKKALNSTEEPIGNAKEPPKPDERMHLK</sequence>
<protein>
    <submittedName>
        <fullName evidence="1">5442_t:CDS:1</fullName>
    </submittedName>
</protein>
<comment type="caution">
    <text evidence="1">The sequence shown here is derived from an EMBL/GenBank/DDBJ whole genome shotgun (WGS) entry which is preliminary data.</text>
</comment>
<keyword evidence="2" id="KW-1185">Reference proteome</keyword>
<evidence type="ECO:0000313" key="2">
    <source>
        <dbReference type="Proteomes" id="UP000789860"/>
    </source>
</evidence>
<organism evidence="1 2">
    <name type="scientific">Scutellospora calospora</name>
    <dbReference type="NCBI Taxonomy" id="85575"/>
    <lineage>
        <taxon>Eukaryota</taxon>
        <taxon>Fungi</taxon>
        <taxon>Fungi incertae sedis</taxon>
        <taxon>Mucoromycota</taxon>
        <taxon>Glomeromycotina</taxon>
        <taxon>Glomeromycetes</taxon>
        <taxon>Diversisporales</taxon>
        <taxon>Gigasporaceae</taxon>
        <taxon>Scutellospora</taxon>
    </lineage>
</organism>
<gene>
    <name evidence="1" type="ORF">SCALOS_LOCUS7810</name>
</gene>
<evidence type="ECO:0000313" key="1">
    <source>
        <dbReference type="EMBL" id="CAG8626129.1"/>
    </source>
</evidence>
<accession>A0ACA9N2W9</accession>
<feature type="non-terminal residue" evidence="1">
    <location>
        <position position="145"/>
    </location>
</feature>
<proteinExistence type="predicted"/>